<dbReference type="WBParaSite" id="SMTH1_70200.1">
    <property type="protein sequence ID" value="SMTH1_70200.1"/>
    <property type="gene ID" value="SMTH1_70200"/>
</dbReference>
<organism evidence="1 2">
    <name type="scientific">Schistosoma mattheei</name>
    <dbReference type="NCBI Taxonomy" id="31246"/>
    <lineage>
        <taxon>Eukaryota</taxon>
        <taxon>Metazoa</taxon>
        <taxon>Spiralia</taxon>
        <taxon>Lophotrochozoa</taxon>
        <taxon>Platyhelminthes</taxon>
        <taxon>Trematoda</taxon>
        <taxon>Digenea</taxon>
        <taxon>Strigeidida</taxon>
        <taxon>Schistosomatoidea</taxon>
        <taxon>Schistosomatidae</taxon>
        <taxon>Schistosoma</taxon>
    </lineage>
</organism>
<dbReference type="AlphaFoldDB" id="A0AA85BRH9"/>
<evidence type="ECO:0008006" key="3">
    <source>
        <dbReference type="Google" id="ProtNLM"/>
    </source>
</evidence>
<evidence type="ECO:0000313" key="1">
    <source>
        <dbReference type="Proteomes" id="UP000050791"/>
    </source>
</evidence>
<dbReference type="Proteomes" id="UP000050791">
    <property type="component" value="Unassembled WGS sequence"/>
</dbReference>
<dbReference type="InterPro" id="IPR036691">
    <property type="entry name" value="Endo/exonu/phosph_ase_sf"/>
</dbReference>
<reference evidence="2" key="1">
    <citation type="submission" date="2023-11" db="UniProtKB">
        <authorList>
            <consortium name="WormBaseParasite"/>
        </authorList>
    </citation>
    <scope>IDENTIFICATION</scope>
</reference>
<proteinExistence type="predicted"/>
<accession>A0AA85BRH9</accession>
<protein>
    <recommendedName>
        <fullName evidence="3">Endo/exonuclease/phosphatase domain-containing protein</fullName>
    </recommendedName>
</protein>
<sequence length="112" mass="12910">MSLLKTRAAFIIGIWNVQTMLETKRTSQIAAEIKRYNLAVFEISETHWTQAGQERLASEEIRLYSVHEGESVSHTQGVTPMLSRQPRKTLLRWESHLSRIIKPSFKTKKKGS</sequence>
<evidence type="ECO:0000313" key="2">
    <source>
        <dbReference type="WBParaSite" id="SMTH1_70200.1"/>
    </source>
</evidence>
<dbReference type="Gene3D" id="3.60.10.10">
    <property type="entry name" value="Endonuclease/exonuclease/phosphatase"/>
    <property type="match status" value="1"/>
</dbReference>
<name>A0AA85BRH9_9TREM</name>